<dbReference type="PANTHER" id="PTHR47072:SF4">
    <property type="entry name" value="MYB_SANT-LIKE DOMAIN-CONTAINING PROTEIN"/>
    <property type="match status" value="1"/>
</dbReference>
<organism evidence="2 3">
    <name type="scientific">Mycena albidolilacea</name>
    <dbReference type="NCBI Taxonomy" id="1033008"/>
    <lineage>
        <taxon>Eukaryota</taxon>
        <taxon>Fungi</taxon>
        <taxon>Dikarya</taxon>
        <taxon>Basidiomycota</taxon>
        <taxon>Agaricomycotina</taxon>
        <taxon>Agaricomycetes</taxon>
        <taxon>Agaricomycetidae</taxon>
        <taxon>Agaricales</taxon>
        <taxon>Marasmiineae</taxon>
        <taxon>Mycenaceae</taxon>
        <taxon>Mycena</taxon>
    </lineage>
</organism>
<reference evidence="2" key="1">
    <citation type="submission" date="2023-03" db="EMBL/GenBank/DDBJ databases">
        <title>Massive genome expansion in bonnet fungi (Mycena s.s.) driven by repeated elements and novel gene families across ecological guilds.</title>
        <authorList>
            <consortium name="Lawrence Berkeley National Laboratory"/>
            <person name="Harder C.B."/>
            <person name="Miyauchi S."/>
            <person name="Viragh M."/>
            <person name="Kuo A."/>
            <person name="Thoen E."/>
            <person name="Andreopoulos B."/>
            <person name="Lu D."/>
            <person name="Skrede I."/>
            <person name="Drula E."/>
            <person name="Henrissat B."/>
            <person name="Morin E."/>
            <person name="Kohler A."/>
            <person name="Barry K."/>
            <person name="LaButti K."/>
            <person name="Morin E."/>
            <person name="Salamov A."/>
            <person name="Lipzen A."/>
            <person name="Mereny Z."/>
            <person name="Hegedus B."/>
            <person name="Baldrian P."/>
            <person name="Stursova M."/>
            <person name="Weitz H."/>
            <person name="Taylor A."/>
            <person name="Grigoriev I.V."/>
            <person name="Nagy L.G."/>
            <person name="Martin F."/>
            <person name="Kauserud H."/>
        </authorList>
    </citation>
    <scope>NUCLEOTIDE SEQUENCE</scope>
    <source>
        <strain evidence="2">CBHHK002</strain>
    </source>
</reference>
<dbReference type="EMBL" id="JARIHO010000018">
    <property type="protein sequence ID" value="KAJ7348037.1"/>
    <property type="molecule type" value="Genomic_DNA"/>
</dbReference>
<keyword evidence="3" id="KW-1185">Reference proteome</keyword>
<protein>
    <recommendedName>
        <fullName evidence="4">Myb/SANT-like domain-containing protein</fullName>
    </recommendedName>
</protein>
<feature type="region of interest" description="Disordered" evidence="1">
    <location>
        <begin position="1"/>
        <end position="31"/>
    </location>
</feature>
<gene>
    <name evidence="2" type="ORF">DFH08DRAFT_960400</name>
</gene>
<proteinExistence type="predicted"/>
<name>A0AAD7A238_9AGAR</name>
<evidence type="ECO:0000313" key="2">
    <source>
        <dbReference type="EMBL" id="KAJ7348037.1"/>
    </source>
</evidence>
<accession>A0AAD7A238</accession>
<evidence type="ECO:0008006" key="4">
    <source>
        <dbReference type="Google" id="ProtNLM"/>
    </source>
</evidence>
<feature type="compositionally biased region" description="Pro residues" evidence="1">
    <location>
        <begin position="180"/>
        <end position="193"/>
    </location>
</feature>
<dbReference type="PANTHER" id="PTHR47072">
    <property type="match status" value="1"/>
</dbReference>
<comment type="caution">
    <text evidence="2">The sequence shown here is derived from an EMBL/GenBank/DDBJ whole genome shotgun (WGS) entry which is preliminary data.</text>
</comment>
<dbReference type="AlphaFoldDB" id="A0AAD7A238"/>
<evidence type="ECO:0000313" key="3">
    <source>
        <dbReference type="Proteomes" id="UP001218218"/>
    </source>
</evidence>
<sequence>MGKNKENKAPDGTGPKRAPWRTTSDAKPIGQLSAEKAAGNQTNNAGWHQAAWTACGKALEGSEKGDGGGIKAQYVLVKMLRGKSGWGWNKELKQIVVSDNVWDAYLLINPKICPWHNKGFPLYQEMADLVDGGVATGERAFLPGQGPVCPTSPDWPEDLVQKDDDFPLDPVLRGAGGRVDPPPQGAPPVPSSPSPNSDMDDLVPTPSQTPAPRNHGRKPSNGHALMAVSQSLEGIAAALAAESSGPSEVQRKTAAIKVISTLPDFTRQEKSRIFCLIRADTGIADALMAIPDDKPEDRIDYLRTELTLA</sequence>
<evidence type="ECO:0000256" key="1">
    <source>
        <dbReference type="SAM" id="MobiDB-lite"/>
    </source>
</evidence>
<dbReference type="Proteomes" id="UP001218218">
    <property type="component" value="Unassembled WGS sequence"/>
</dbReference>
<feature type="region of interest" description="Disordered" evidence="1">
    <location>
        <begin position="142"/>
        <end position="222"/>
    </location>
</feature>